<sequence length="156" mass="18175">MKKQIHLHPDDLKKSDQMGLTYNLGQAHKRMLLKQSSIMKKYGLTARQALIIAYLSTHKKEVVTQKVLEDHLHLTNPTITVMVRTMIKKGLIRKERVEEDARKYRLFLTDRAKEVEEVSRREAIALDRRFYQGVSDTDMKIFQGVLGKILKNLDTV</sequence>
<dbReference type="GO" id="GO:0003700">
    <property type="term" value="F:DNA-binding transcription factor activity"/>
    <property type="evidence" value="ECO:0007669"/>
    <property type="project" value="InterPro"/>
</dbReference>
<dbReference type="Pfam" id="PF12802">
    <property type="entry name" value="MarR_2"/>
    <property type="match status" value="1"/>
</dbReference>
<evidence type="ECO:0000256" key="3">
    <source>
        <dbReference type="ARBA" id="ARBA00023163"/>
    </source>
</evidence>
<dbReference type="RefSeq" id="WP_274950620.1">
    <property type="nucleotide sequence ID" value="NZ_CATXWY010000001.1"/>
</dbReference>
<keyword evidence="2" id="KW-0238">DNA-binding</keyword>
<dbReference type="SMART" id="SM00347">
    <property type="entry name" value="HTH_MARR"/>
    <property type="match status" value="1"/>
</dbReference>
<comment type="caution">
    <text evidence="5">The sequence shown here is derived from an EMBL/GenBank/DDBJ whole genome shotgun (WGS) entry which is preliminary data.</text>
</comment>
<dbReference type="GO" id="GO:0003677">
    <property type="term" value="F:DNA binding"/>
    <property type="evidence" value="ECO:0007669"/>
    <property type="project" value="UniProtKB-KW"/>
</dbReference>
<organism evidence="5 6">
    <name type="scientific">Dialister invisus</name>
    <dbReference type="NCBI Taxonomy" id="218538"/>
    <lineage>
        <taxon>Bacteria</taxon>
        <taxon>Bacillati</taxon>
        <taxon>Bacillota</taxon>
        <taxon>Negativicutes</taxon>
        <taxon>Veillonellales</taxon>
        <taxon>Veillonellaceae</taxon>
        <taxon>Dialister</taxon>
    </lineage>
</organism>
<dbReference type="SUPFAM" id="SSF46785">
    <property type="entry name" value="Winged helix' DNA-binding domain"/>
    <property type="match status" value="1"/>
</dbReference>
<proteinExistence type="predicted"/>
<dbReference type="EMBL" id="JABZMK010000145">
    <property type="protein sequence ID" value="MBF1130263.1"/>
    <property type="molecule type" value="Genomic_DNA"/>
</dbReference>
<evidence type="ECO:0000259" key="4">
    <source>
        <dbReference type="PROSITE" id="PS50995"/>
    </source>
</evidence>
<dbReference type="InterPro" id="IPR000835">
    <property type="entry name" value="HTH_MarR-typ"/>
</dbReference>
<dbReference type="Gene3D" id="1.10.10.10">
    <property type="entry name" value="Winged helix-like DNA-binding domain superfamily/Winged helix DNA-binding domain"/>
    <property type="match status" value="1"/>
</dbReference>
<evidence type="ECO:0000256" key="2">
    <source>
        <dbReference type="ARBA" id="ARBA00023125"/>
    </source>
</evidence>
<feature type="domain" description="HTH marR-type" evidence="4">
    <location>
        <begin position="17"/>
        <end position="151"/>
    </location>
</feature>
<gene>
    <name evidence="5" type="ORF">HXL70_09550</name>
</gene>
<evidence type="ECO:0000313" key="5">
    <source>
        <dbReference type="EMBL" id="MBF1130263.1"/>
    </source>
</evidence>
<dbReference type="AlphaFoldDB" id="A0A930FS68"/>
<dbReference type="PANTHER" id="PTHR42756">
    <property type="entry name" value="TRANSCRIPTIONAL REGULATOR, MARR"/>
    <property type="match status" value="1"/>
</dbReference>
<dbReference type="Proteomes" id="UP000757890">
    <property type="component" value="Unassembled WGS sequence"/>
</dbReference>
<evidence type="ECO:0000313" key="6">
    <source>
        <dbReference type="Proteomes" id="UP000757890"/>
    </source>
</evidence>
<dbReference type="PROSITE" id="PS50995">
    <property type="entry name" value="HTH_MARR_2"/>
    <property type="match status" value="1"/>
</dbReference>
<name>A0A930FS68_9FIRM</name>
<keyword evidence="1" id="KW-0805">Transcription regulation</keyword>
<dbReference type="PANTHER" id="PTHR42756:SF1">
    <property type="entry name" value="TRANSCRIPTIONAL REPRESSOR OF EMRAB OPERON"/>
    <property type="match status" value="1"/>
</dbReference>
<dbReference type="InterPro" id="IPR036388">
    <property type="entry name" value="WH-like_DNA-bd_sf"/>
</dbReference>
<evidence type="ECO:0000256" key="1">
    <source>
        <dbReference type="ARBA" id="ARBA00023015"/>
    </source>
</evidence>
<dbReference type="InterPro" id="IPR036390">
    <property type="entry name" value="WH_DNA-bd_sf"/>
</dbReference>
<keyword evidence="3" id="KW-0804">Transcription</keyword>
<reference evidence="5" key="1">
    <citation type="submission" date="2020-04" db="EMBL/GenBank/DDBJ databases">
        <title>Deep metagenomics examines the oral microbiome during advanced dental caries in children, revealing novel taxa and co-occurrences with host molecules.</title>
        <authorList>
            <person name="Baker J.L."/>
            <person name="Morton J.T."/>
            <person name="Dinis M."/>
            <person name="Alvarez R."/>
            <person name="Tran N.C."/>
            <person name="Knight R."/>
            <person name="Edlund A."/>
        </authorList>
    </citation>
    <scope>NUCLEOTIDE SEQUENCE</scope>
    <source>
        <strain evidence="5">JCVI_32_bin.14</strain>
    </source>
</reference>
<accession>A0A930FS68</accession>
<protein>
    <submittedName>
        <fullName evidence="5">MarR family transcriptional regulator</fullName>
    </submittedName>
</protein>